<accession>A0A1F5K8Z0</accession>
<feature type="domain" description="Ferric oxidoreductase" evidence="6">
    <location>
        <begin position="53"/>
        <end position="172"/>
    </location>
</feature>
<dbReference type="PANTHER" id="PTHR14239">
    <property type="entry name" value="DUDULIN-RELATED"/>
    <property type="match status" value="1"/>
</dbReference>
<dbReference type="Proteomes" id="UP000176527">
    <property type="component" value="Unassembled WGS sequence"/>
</dbReference>
<feature type="transmembrane region" description="Helical" evidence="5">
    <location>
        <begin position="166"/>
        <end position="185"/>
    </location>
</feature>
<dbReference type="InterPro" id="IPR051267">
    <property type="entry name" value="STEAP_metalloreductase"/>
</dbReference>
<evidence type="ECO:0000313" key="8">
    <source>
        <dbReference type="Proteomes" id="UP000176527"/>
    </source>
</evidence>
<keyword evidence="2 5" id="KW-0812">Transmembrane</keyword>
<dbReference type="GO" id="GO:0016020">
    <property type="term" value="C:membrane"/>
    <property type="evidence" value="ECO:0007669"/>
    <property type="project" value="UniProtKB-SubCell"/>
</dbReference>
<evidence type="ECO:0000256" key="5">
    <source>
        <dbReference type="SAM" id="Phobius"/>
    </source>
</evidence>
<name>A0A1F5K8Z0_9BACT</name>
<gene>
    <name evidence="7" type="ORF">A3F00_00915</name>
</gene>
<proteinExistence type="predicted"/>
<evidence type="ECO:0000313" key="7">
    <source>
        <dbReference type="EMBL" id="OGE37278.1"/>
    </source>
</evidence>
<keyword evidence="4 5" id="KW-0472">Membrane</keyword>
<keyword evidence="3 5" id="KW-1133">Transmembrane helix</keyword>
<feature type="transmembrane region" description="Helical" evidence="5">
    <location>
        <begin position="12"/>
        <end position="31"/>
    </location>
</feature>
<dbReference type="InterPro" id="IPR013130">
    <property type="entry name" value="Fe3_Rdtase_TM_dom"/>
</dbReference>
<evidence type="ECO:0000256" key="4">
    <source>
        <dbReference type="ARBA" id="ARBA00023136"/>
    </source>
</evidence>
<comment type="subcellular location">
    <subcellularLocation>
        <location evidence="1">Membrane</location>
        <topology evidence="1">Multi-pass membrane protein</topology>
    </subcellularLocation>
</comment>
<feature type="transmembrane region" description="Helical" evidence="5">
    <location>
        <begin position="126"/>
        <end position="146"/>
    </location>
</feature>
<dbReference type="EMBL" id="MFDE01000047">
    <property type="protein sequence ID" value="OGE37278.1"/>
    <property type="molecule type" value="Genomic_DNA"/>
</dbReference>
<feature type="transmembrane region" description="Helical" evidence="5">
    <location>
        <begin position="85"/>
        <end position="106"/>
    </location>
</feature>
<evidence type="ECO:0000256" key="3">
    <source>
        <dbReference type="ARBA" id="ARBA00022989"/>
    </source>
</evidence>
<evidence type="ECO:0000256" key="1">
    <source>
        <dbReference type="ARBA" id="ARBA00004141"/>
    </source>
</evidence>
<reference evidence="7 8" key="1">
    <citation type="journal article" date="2016" name="Nat. Commun.">
        <title>Thousands of microbial genomes shed light on interconnected biogeochemical processes in an aquifer system.</title>
        <authorList>
            <person name="Anantharaman K."/>
            <person name="Brown C.T."/>
            <person name="Hug L.A."/>
            <person name="Sharon I."/>
            <person name="Castelle C.J."/>
            <person name="Probst A.J."/>
            <person name="Thomas B.C."/>
            <person name="Singh A."/>
            <person name="Wilkins M.J."/>
            <person name="Karaoz U."/>
            <person name="Brodie E.L."/>
            <person name="Williams K.H."/>
            <person name="Hubbard S.S."/>
            <person name="Banfield J.F."/>
        </authorList>
    </citation>
    <scope>NUCLEOTIDE SEQUENCE [LARGE SCALE GENOMIC DNA]</scope>
</reference>
<dbReference type="AlphaFoldDB" id="A0A1F5K8Z0"/>
<sequence>MSESKSVGWGKTSAIVFIIVGLCLSYAILRYNIVRSVPLDNLPLYITNKAVALAATILIGLSFLLGPLARFWPKQFEEHLYLRKHLGVIGFGIAALHAIMSLVLLNPGYYSRFYVQGGKFNLTGESSMLFGILAFVIFAAISITSLPPIEKHMHPDQWKLVQRMGYLAYVFVLFHVAIMGFQGWFRSESWQYGMVSISLISALFIVLVLLMRVLVIGFSSKK</sequence>
<evidence type="ECO:0000256" key="2">
    <source>
        <dbReference type="ARBA" id="ARBA00022692"/>
    </source>
</evidence>
<feature type="transmembrane region" description="Helical" evidence="5">
    <location>
        <begin position="197"/>
        <end position="218"/>
    </location>
</feature>
<feature type="transmembrane region" description="Helical" evidence="5">
    <location>
        <begin position="51"/>
        <end position="73"/>
    </location>
</feature>
<evidence type="ECO:0000259" key="6">
    <source>
        <dbReference type="Pfam" id="PF01794"/>
    </source>
</evidence>
<organism evidence="7 8">
    <name type="scientific">Candidatus Daviesbacteria bacterium RIFCSPHIGHO2_12_FULL_37_11</name>
    <dbReference type="NCBI Taxonomy" id="1797777"/>
    <lineage>
        <taxon>Bacteria</taxon>
        <taxon>Candidatus Daviesiibacteriota</taxon>
    </lineage>
</organism>
<protein>
    <recommendedName>
        <fullName evidence="6">Ferric oxidoreductase domain-containing protein</fullName>
    </recommendedName>
</protein>
<dbReference type="Pfam" id="PF01794">
    <property type="entry name" value="Ferric_reduct"/>
    <property type="match status" value="1"/>
</dbReference>
<comment type="caution">
    <text evidence="7">The sequence shown here is derived from an EMBL/GenBank/DDBJ whole genome shotgun (WGS) entry which is preliminary data.</text>
</comment>